<organism evidence="2 3">
    <name type="scientific">Laceyella putida</name>
    <dbReference type="NCBI Taxonomy" id="110101"/>
    <lineage>
        <taxon>Bacteria</taxon>
        <taxon>Bacillati</taxon>
        <taxon>Bacillota</taxon>
        <taxon>Bacilli</taxon>
        <taxon>Bacillales</taxon>
        <taxon>Thermoactinomycetaceae</taxon>
        <taxon>Laceyella</taxon>
    </lineage>
</organism>
<evidence type="ECO:0000259" key="1">
    <source>
        <dbReference type="Pfam" id="PF03372"/>
    </source>
</evidence>
<name>A0ABW2RFV6_9BACL</name>
<dbReference type="Proteomes" id="UP001596500">
    <property type="component" value="Unassembled WGS sequence"/>
</dbReference>
<dbReference type="PANTHER" id="PTHR14859:SF15">
    <property type="entry name" value="ENDONUCLEASE_EXONUCLEASE_PHOSPHATASE DOMAIN-CONTAINING PROTEIN"/>
    <property type="match status" value="1"/>
</dbReference>
<dbReference type="InterPro" id="IPR051916">
    <property type="entry name" value="GPI-anchor_lipid_remodeler"/>
</dbReference>
<accession>A0ABW2RFV6</accession>
<reference evidence="3" key="1">
    <citation type="journal article" date="2019" name="Int. J. Syst. Evol. Microbiol.">
        <title>The Global Catalogue of Microorganisms (GCM) 10K type strain sequencing project: providing services to taxonomists for standard genome sequencing and annotation.</title>
        <authorList>
            <consortium name="The Broad Institute Genomics Platform"/>
            <consortium name="The Broad Institute Genome Sequencing Center for Infectious Disease"/>
            <person name="Wu L."/>
            <person name="Ma J."/>
        </authorList>
    </citation>
    <scope>NUCLEOTIDE SEQUENCE [LARGE SCALE GENOMIC DNA]</scope>
    <source>
        <strain evidence="3">CGMCC 1.12942</strain>
    </source>
</reference>
<dbReference type="Gene3D" id="3.60.10.10">
    <property type="entry name" value="Endonuclease/exonuclease/phosphatase"/>
    <property type="match status" value="1"/>
</dbReference>
<dbReference type="SUPFAM" id="SSF56219">
    <property type="entry name" value="DNase I-like"/>
    <property type="match status" value="1"/>
</dbReference>
<keyword evidence="2" id="KW-0378">Hydrolase</keyword>
<keyword evidence="3" id="KW-1185">Reference proteome</keyword>
<comment type="caution">
    <text evidence="2">The sequence shown here is derived from an EMBL/GenBank/DDBJ whole genome shotgun (WGS) entry which is preliminary data.</text>
</comment>
<evidence type="ECO:0000313" key="3">
    <source>
        <dbReference type="Proteomes" id="UP001596500"/>
    </source>
</evidence>
<dbReference type="EMBL" id="JBHTBW010000005">
    <property type="protein sequence ID" value="MFC7439842.1"/>
    <property type="molecule type" value="Genomic_DNA"/>
</dbReference>
<dbReference type="InterPro" id="IPR005135">
    <property type="entry name" value="Endo/exonuclease/phosphatase"/>
</dbReference>
<protein>
    <submittedName>
        <fullName evidence="2">Endonuclease/exonuclease/phosphatase family protein</fullName>
    </submittedName>
</protein>
<keyword evidence="2" id="KW-0255">Endonuclease</keyword>
<gene>
    <name evidence="2" type="ORF">ACFQNG_01505</name>
</gene>
<proteinExistence type="predicted"/>
<dbReference type="InterPro" id="IPR036691">
    <property type="entry name" value="Endo/exonu/phosph_ase_sf"/>
</dbReference>
<dbReference type="PANTHER" id="PTHR14859">
    <property type="entry name" value="CALCOFLUOR WHITE HYPERSENSITIVE PROTEIN PRECURSOR"/>
    <property type="match status" value="1"/>
</dbReference>
<dbReference type="RefSeq" id="WP_379863031.1">
    <property type="nucleotide sequence ID" value="NZ_JBHTBW010000005.1"/>
</dbReference>
<keyword evidence="2" id="KW-0540">Nuclease</keyword>
<evidence type="ECO:0000313" key="2">
    <source>
        <dbReference type="EMBL" id="MFC7439842.1"/>
    </source>
</evidence>
<feature type="domain" description="Endonuclease/exonuclease/phosphatase" evidence="1">
    <location>
        <begin position="6"/>
        <end position="225"/>
    </location>
</feature>
<dbReference type="Pfam" id="PF03372">
    <property type="entry name" value="Exo_endo_phos"/>
    <property type="match status" value="1"/>
</dbReference>
<dbReference type="GO" id="GO:0004519">
    <property type="term" value="F:endonuclease activity"/>
    <property type="evidence" value="ECO:0007669"/>
    <property type="project" value="UniProtKB-KW"/>
</dbReference>
<sequence>MKLKVMTFNMHHGRGSDGRWDMERILHVLKTSDADLIGLNEVDRRFSKRSRYLDQADWLAERLEMFHLFGKAQTWGHDRQYGNAILSRLPILSSQNHRFESRLAEGRSLLETKLTFHGRPIKVYLTHLPLNPWLHRKQTDFILHKVRQESHPVILMGDWNMLPHSSAWRKLTTLLTDAGRGKGKAPLCTYPASKPRWQLDYLFVSRQWHVLKAEVSTPLPQASDHLPFTAKLRLDH</sequence>